<dbReference type="InterPro" id="IPR050134">
    <property type="entry name" value="NAD-dep_sirtuin_deacylases"/>
</dbReference>
<dbReference type="PROSITE" id="PS50305">
    <property type="entry name" value="SIRTUIN"/>
    <property type="match status" value="1"/>
</dbReference>
<evidence type="ECO:0000313" key="7">
    <source>
        <dbReference type="Proteomes" id="UP000261948"/>
    </source>
</evidence>
<feature type="domain" description="Deacetylase sirtuin-type" evidence="5">
    <location>
        <begin position="1"/>
        <end position="243"/>
    </location>
</feature>
<feature type="binding site" evidence="3">
    <location>
        <begin position="215"/>
        <end position="217"/>
    </location>
    <ligand>
        <name>NAD(+)</name>
        <dbReference type="ChEBI" id="CHEBI:57540"/>
    </ligand>
</feature>
<dbReference type="InterPro" id="IPR027546">
    <property type="entry name" value="Sirtuin_class_III"/>
</dbReference>
<dbReference type="Proteomes" id="UP000261948">
    <property type="component" value="Unassembled WGS sequence"/>
</dbReference>
<evidence type="ECO:0000256" key="1">
    <source>
        <dbReference type="ARBA" id="ARBA00022679"/>
    </source>
</evidence>
<keyword evidence="1" id="KW-0808">Transferase</keyword>
<dbReference type="GO" id="GO:0005737">
    <property type="term" value="C:cytoplasm"/>
    <property type="evidence" value="ECO:0007669"/>
    <property type="project" value="UniProtKB-SubCell"/>
</dbReference>
<comment type="subcellular location">
    <subcellularLocation>
        <location evidence="3">Cytoplasm</location>
    </subcellularLocation>
</comment>
<comment type="catalytic activity">
    <reaction evidence="3">
        <text>N(6)-succinyl-L-lysyl-[protein] + NAD(+) + H2O = 2''-O-succinyl-ADP-D-ribose + nicotinamide + L-lysyl-[protein]</text>
        <dbReference type="Rhea" id="RHEA:47668"/>
        <dbReference type="Rhea" id="RHEA-COMP:9752"/>
        <dbReference type="Rhea" id="RHEA-COMP:11877"/>
        <dbReference type="ChEBI" id="CHEBI:15377"/>
        <dbReference type="ChEBI" id="CHEBI:17154"/>
        <dbReference type="ChEBI" id="CHEBI:29969"/>
        <dbReference type="ChEBI" id="CHEBI:57540"/>
        <dbReference type="ChEBI" id="CHEBI:87830"/>
        <dbReference type="ChEBI" id="CHEBI:87832"/>
    </reaction>
</comment>
<keyword evidence="3" id="KW-0963">Cytoplasm</keyword>
<dbReference type="AlphaFoldDB" id="A0A373FP25"/>
<dbReference type="PANTHER" id="PTHR11085">
    <property type="entry name" value="NAD-DEPENDENT PROTEIN DEACYLASE SIRTUIN-5, MITOCHONDRIAL-RELATED"/>
    <property type="match status" value="1"/>
</dbReference>
<dbReference type="EC" id="2.3.1.286" evidence="3"/>
<protein>
    <recommendedName>
        <fullName evidence="3">NAD-dependent protein deacylase</fullName>
        <ecNumber evidence="3">2.3.1.286</ecNumber>
    </recommendedName>
    <alternativeName>
        <fullName evidence="3">Regulatory protein SIR2 homolog</fullName>
    </alternativeName>
</protein>
<organism evidence="6 7">
    <name type="scientific">Comamonas testosteroni</name>
    <name type="common">Pseudomonas testosteroni</name>
    <dbReference type="NCBI Taxonomy" id="285"/>
    <lineage>
        <taxon>Bacteria</taxon>
        <taxon>Pseudomonadati</taxon>
        <taxon>Pseudomonadota</taxon>
        <taxon>Betaproteobacteria</taxon>
        <taxon>Burkholderiales</taxon>
        <taxon>Comamonadaceae</taxon>
        <taxon>Comamonas</taxon>
    </lineage>
</organism>
<dbReference type="EMBL" id="QURR01000010">
    <property type="protein sequence ID" value="RGE45272.1"/>
    <property type="molecule type" value="Genomic_DNA"/>
</dbReference>
<accession>A0A373FP25</accession>
<feature type="binding site" evidence="3">
    <location>
        <begin position="102"/>
        <end position="105"/>
    </location>
    <ligand>
        <name>NAD(+)</name>
        <dbReference type="ChEBI" id="CHEBI:57540"/>
    </ligand>
</feature>
<evidence type="ECO:0000256" key="2">
    <source>
        <dbReference type="ARBA" id="ARBA00023027"/>
    </source>
</evidence>
<gene>
    <name evidence="3" type="primary">cobB</name>
    <name evidence="6" type="ORF">DZC30_09970</name>
</gene>
<comment type="similarity">
    <text evidence="3">Belongs to the sirtuin family. Class III subfamily.</text>
</comment>
<feature type="binding site" evidence="3">
    <location>
        <position position="70"/>
    </location>
    <ligand>
        <name>substrate</name>
    </ligand>
</feature>
<proteinExistence type="inferred from homology"/>
<evidence type="ECO:0000259" key="5">
    <source>
        <dbReference type="PROSITE" id="PS50305"/>
    </source>
</evidence>
<dbReference type="InterPro" id="IPR003000">
    <property type="entry name" value="Sirtuin"/>
</dbReference>
<feature type="binding site" evidence="3">
    <location>
        <position position="233"/>
    </location>
    <ligand>
        <name>NAD(+)</name>
        <dbReference type="ChEBI" id="CHEBI:57540"/>
    </ligand>
</feature>
<dbReference type="PANTHER" id="PTHR11085:SF4">
    <property type="entry name" value="NAD-DEPENDENT PROTEIN DEACYLASE"/>
    <property type="match status" value="1"/>
</dbReference>
<dbReference type="HAMAP" id="MF_01121">
    <property type="entry name" value="Sirtuin_ClassIII"/>
    <property type="match status" value="1"/>
</dbReference>
<evidence type="ECO:0000313" key="6">
    <source>
        <dbReference type="EMBL" id="RGE45272.1"/>
    </source>
</evidence>
<dbReference type="GO" id="GO:0070403">
    <property type="term" value="F:NAD+ binding"/>
    <property type="evidence" value="ECO:0007669"/>
    <property type="project" value="UniProtKB-UniRule"/>
</dbReference>
<dbReference type="InterPro" id="IPR026591">
    <property type="entry name" value="Sirtuin_cat_small_dom_sf"/>
</dbReference>
<name>A0A373FP25_COMTE</name>
<dbReference type="InterPro" id="IPR029035">
    <property type="entry name" value="DHS-like_NAD/FAD-binding_dom"/>
</dbReference>
<dbReference type="CDD" id="cd01412">
    <property type="entry name" value="SIRT5_Af1_CobB"/>
    <property type="match status" value="1"/>
</dbReference>
<comment type="caution">
    <text evidence="6">The sequence shown here is derived from an EMBL/GenBank/DDBJ whole genome shotgun (WGS) entry which is preliminary data.</text>
</comment>
<dbReference type="Gene3D" id="3.40.50.1220">
    <property type="entry name" value="TPP-binding domain"/>
    <property type="match status" value="1"/>
</dbReference>
<dbReference type="SUPFAM" id="SSF52467">
    <property type="entry name" value="DHS-like NAD/FAD-binding domain"/>
    <property type="match status" value="1"/>
</dbReference>
<evidence type="ECO:0000256" key="3">
    <source>
        <dbReference type="HAMAP-Rule" id="MF_01121"/>
    </source>
</evidence>
<comment type="domain">
    <text evidence="3">2 residues (Tyr-67 and Arg-70) present in a large hydrophobic pocket are probably involved in substrate specificity. They are important for desuccinylation activity, but dispensable for deacetylation activity.</text>
</comment>
<feature type="binding site" evidence="3">
    <location>
        <position position="67"/>
    </location>
    <ligand>
        <name>substrate</name>
    </ligand>
</feature>
<dbReference type="OrthoDB" id="9800582at2"/>
<dbReference type="InterPro" id="IPR026590">
    <property type="entry name" value="Ssirtuin_cat_dom"/>
</dbReference>
<dbReference type="Pfam" id="PF02146">
    <property type="entry name" value="SIR2"/>
    <property type="match status" value="1"/>
</dbReference>
<dbReference type="GO" id="GO:0036055">
    <property type="term" value="F:protein-succinyllysine desuccinylase activity"/>
    <property type="evidence" value="ECO:0007669"/>
    <property type="project" value="UniProtKB-UniRule"/>
</dbReference>
<dbReference type="Gene3D" id="3.30.1600.10">
    <property type="entry name" value="SIR2/SIRT2 'Small Domain"/>
    <property type="match status" value="1"/>
</dbReference>
<dbReference type="GO" id="GO:0036054">
    <property type="term" value="F:protein-malonyllysine demalonylase activity"/>
    <property type="evidence" value="ECO:0007669"/>
    <property type="project" value="InterPro"/>
</dbReference>
<keyword evidence="2 3" id="KW-0520">NAD</keyword>
<feature type="binding site" evidence="3">
    <location>
        <position position="133"/>
    </location>
    <ligand>
        <name>Zn(2+)</name>
        <dbReference type="ChEBI" id="CHEBI:29105"/>
    </ligand>
</feature>
<sequence length="243" mass="26845">MDQIEQLRQWVAQASRLCVLTGAGVSAESGIPTFRDDSSGYWSQFRPEDMASEAGYRRDPAHVWRWYQHRRERVRLAQPNAGHVALAQWGARHPQRMTLVTQNVDGLHQRAGSQDVLGLHGELMQNRWLNRRCAQCDLEHTAPGEPPTCPACGNLLRPAVVWFGETLPAGIWARAEEAANHCDLMLVVGTSGAVYPAAGLAQMARQARARVVIVNPQISELDAIADCLIAQPSAQVLPQIFQS</sequence>
<keyword evidence="7" id="KW-1185">Reference proteome</keyword>
<feature type="binding site" evidence="3">
    <location>
        <begin position="189"/>
        <end position="191"/>
    </location>
    <ligand>
        <name>NAD(+)</name>
        <dbReference type="ChEBI" id="CHEBI:57540"/>
    </ligand>
</feature>
<comment type="function">
    <text evidence="3">NAD-dependent lysine deacetylase and desuccinylase that specifically removes acetyl and succinyl groups on target proteins. Modulates the activities of several proteins which are inactive in their acylated form.</text>
</comment>
<dbReference type="NCBIfam" id="NF001753">
    <property type="entry name" value="PRK00481.1-3"/>
    <property type="match status" value="1"/>
</dbReference>
<dbReference type="GO" id="GO:0017136">
    <property type="term" value="F:histone deacetylase activity, NAD-dependent"/>
    <property type="evidence" value="ECO:0007669"/>
    <property type="project" value="TreeGrafter"/>
</dbReference>
<feature type="binding site" evidence="3">
    <location>
        <position position="152"/>
    </location>
    <ligand>
        <name>Zn(2+)</name>
        <dbReference type="ChEBI" id="CHEBI:29105"/>
    </ligand>
</feature>
<feature type="active site" description="Proton acceptor" evidence="3">
    <location>
        <position position="120"/>
    </location>
</feature>
<comment type="catalytic activity">
    <reaction evidence="3">
        <text>N(6)-acetyl-L-lysyl-[protein] + NAD(+) + H2O = 2''-O-acetyl-ADP-D-ribose + nicotinamide + L-lysyl-[protein]</text>
        <dbReference type="Rhea" id="RHEA:43636"/>
        <dbReference type="Rhea" id="RHEA-COMP:9752"/>
        <dbReference type="Rhea" id="RHEA-COMP:10731"/>
        <dbReference type="ChEBI" id="CHEBI:15377"/>
        <dbReference type="ChEBI" id="CHEBI:17154"/>
        <dbReference type="ChEBI" id="CHEBI:29969"/>
        <dbReference type="ChEBI" id="CHEBI:57540"/>
        <dbReference type="ChEBI" id="CHEBI:61930"/>
        <dbReference type="ChEBI" id="CHEBI:83767"/>
        <dbReference type="EC" id="2.3.1.286"/>
    </reaction>
</comment>
<reference evidence="6 7" key="1">
    <citation type="submission" date="2018-08" db="EMBL/GenBank/DDBJ databases">
        <title>Comamonas testosteroni strain SWCO2.</title>
        <authorList>
            <person name="Jiang N."/>
            <person name="Zhang X.Z."/>
        </authorList>
    </citation>
    <scope>NUCLEOTIDE SEQUENCE [LARGE SCALE GENOMIC DNA]</scope>
    <source>
        <strain evidence="6 7">SWCO2</strain>
    </source>
</reference>
<evidence type="ECO:0000256" key="4">
    <source>
        <dbReference type="PROSITE-ProRule" id="PRU00236"/>
    </source>
</evidence>
<comment type="caution">
    <text evidence="3 4">Lacks conserved residue(s) required for the propagation of feature annotation.</text>
</comment>